<keyword evidence="2 4" id="KW-0560">Oxidoreductase</keyword>
<accession>A0A831SR87</accession>
<dbReference type="FunFam" id="3.40.309.10:FF:000003">
    <property type="entry name" value="Aldehyde dehydrogenase"/>
    <property type="match status" value="1"/>
</dbReference>
<evidence type="ECO:0000256" key="7">
    <source>
        <dbReference type="RuleBase" id="RU003345"/>
    </source>
</evidence>
<dbReference type="GO" id="GO:0004029">
    <property type="term" value="F:aldehyde dehydrogenase (NAD+) activity"/>
    <property type="evidence" value="ECO:0007669"/>
    <property type="project" value="TreeGrafter"/>
</dbReference>
<reference evidence="9" key="1">
    <citation type="journal article" date="2020" name="mSystems">
        <title>Genome- and Community-Level Interaction Insights into Carbon Utilization and Element Cycling Functions of Hydrothermarchaeota in Hydrothermal Sediment.</title>
        <authorList>
            <person name="Zhou Z."/>
            <person name="Liu Y."/>
            <person name="Xu W."/>
            <person name="Pan J."/>
            <person name="Luo Z.H."/>
            <person name="Li M."/>
        </authorList>
    </citation>
    <scope>NUCLEOTIDE SEQUENCE [LARGE SCALE GENOMIC DNA]</scope>
    <source>
        <strain evidence="9">SpSt-1181</strain>
    </source>
</reference>
<dbReference type="InterPro" id="IPR016163">
    <property type="entry name" value="Ald_DH_C"/>
</dbReference>
<dbReference type="InterPro" id="IPR016162">
    <property type="entry name" value="Ald_DH_N"/>
</dbReference>
<dbReference type="Proteomes" id="UP000886335">
    <property type="component" value="Unassembled WGS sequence"/>
</dbReference>
<evidence type="ECO:0000256" key="3">
    <source>
        <dbReference type="ARBA" id="ARBA00023027"/>
    </source>
</evidence>
<dbReference type="InterPro" id="IPR029510">
    <property type="entry name" value="Ald_DH_CS_GLU"/>
</dbReference>
<keyword evidence="3" id="KW-0520">NAD</keyword>
<evidence type="ECO:0000259" key="8">
    <source>
        <dbReference type="Pfam" id="PF00171"/>
    </source>
</evidence>
<dbReference type="InterPro" id="IPR012394">
    <property type="entry name" value="Aldehyde_DH_NAD(P)"/>
</dbReference>
<dbReference type="PANTHER" id="PTHR43570">
    <property type="entry name" value="ALDEHYDE DEHYDROGENASE"/>
    <property type="match status" value="1"/>
</dbReference>
<dbReference type="Gene3D" id="3.40.605.10">
    <property type="entry name" value="Aldehyde Dehydrogenase, Chain A, domain 1"/>
    <property type="match status" value="1"/>
</dbReference>
<sequence length="454" mass="51057">MVQGLRQVFSEGRTREYSWRARQLEGLKRFLVEREAEILEAVAGDFSKPSEETWFTEVHYLLSEIDLQRRMLKSWMKPHRVHTPLRYQPGRSYYVCEPKGVVLVISAWNYPLQLALAPVAAALAAGNCIVLKPSELAPVTAALLSRRLPHYLDADAFKVVQGGPEETGALLAERFDHIFFTGSARVGRIVATAAAGFLTPCTLELGGKSPCIVDRDTTIDVAARRIVWAKFLNAGQTCISPDYVLVDRRVERQLLEALCRARENMYGHCSGQRPSYAKVINEHHTRRLHSLMNGVRVVCGGRVDISRCMIEPTILAGVDFSSPVMQEEIFGPLLPVIAYDTADEAAELAARTGTPLALYIFSRNRKLQRFFTGRIRSGSVCINDLLFQAAVEELPFGGLGESGSGRYHGKAGFETFSIQRSVHVKRMFPENSLRYPPFSTRRFIFLKWLFKRFV</sequence>
<evidence type="ECO:0000256" key="1">
    <source>
        <dbReference type="ARBA" id="ARBA00009986"/>
    </source>
</evidence>
<dbReference type="CDD" id="cd07087">
    <property type="entry name" value="ALDH_F3-13-14_CALDH-like"/>
    <property type="match status" value="1"/>
</dbReference>
<dbReference type="PIRSF" id="PIRSF036492">
    <property type="entry name" value="ALDH"/>
    <property type="match status" value="1"/>
</dbReference>
<dbReference type="FunFam" id="3.40.605.10:FF:000004">
    <property type="entry name" value="Aldehyde dehydrogenase"/>
    <property type="match status" value="1"/>
</dbReference>
<dbReference type="PANTHER" id="PTHR43570:SF16">
    <property type="entry name" value="ALDEHYDE DEHYDROGENASE TYPE III, ISOFORM Q"/>
    <property type="match status" value="1"/>
</dbReference>
<evidence type="ECO:0000256" key="4">
    <source>
        <dbReference type="PIRNR" id="PIRNR036492"/>
    </source>
</evidence>
<dbReference type="SUPFAM" id="SSF53720">
    <property type="entry name" value="ALDH-like"/>
    <property type="match status" value="1"/>
</dbReference>
<evidence type="ECO:0000256" key="5">
    <source>
        <dbReference type="PIRSR" id="PIRSR036492-1"/>
    </source>
</evidence>
<name>A0A831SR87_PROAE</name>
<feature type="domain" description="Aldehyde dehydrogenase" evidence="8">
    <location>
        <begin position="9"/>
        <end position="421"/>
    </location>
</feature>
<dbReference type="InterPro" id="IPR016161">
    <property type="entry name" value="Ald_DH/histidinol_DH"/>
</dbReference>
<dbReference type="AlphaFoldDB" id="A0A831SR87"/>
<dbReference type="GO" id="GO:0005737">
    <property type="term" value="C:cytoplasm"/>
    <property type="evidence" value="ECO:0007669"/>
    <property type="project" value="TreeGrafter"/>
</dbReference>
<proteinExistence type="inferred from homology"/>
<dbReference type="Gene3D" id="3.40.309.10">
    <property type="entry name" value="Aldehyde Dehydrogenase, Chain A, domain 2"/>
    <property type="match status" value="1"/>
</dbReference>
<feature type="active site" evidence="5 6">
    <location>
        <position position="204"/>
    </location>
</feature>
<dbReference type="InterPro" id="IPR015590">
    <property type="entry name" value="Aldehyde_DH_dom"/>
</dbReference>
<evidence type="ECO:0000313" key="9">
    <source>
        <dbReference type="EMBL" id="HED30364.1"/>
    </source>
</evidence>
<organism evidence="9">
    <name type="scientific">Prosthecochloris aestuarii</name>
    <dbReference type="NCBI Taxonomy" id="1102"/>
    <lineage>
        <taxon>Bacteria</taxon>
        <taxon>Pseudomonadati</taxon>
        <taxon>Chlorobiota</taxon>
        <taxon>Chlorobiia</taxon>
        <taxon>Chlorobiales</taxon>
        <taxon>Chlorobiaceae</taxon>
        <taxon>Prosthecochloris</taxon>
    </lineage>
</organism>
<dbReference type="GO" id="GO:0006081">
    <property type="term" value="P:aldehyde metabolic process"/>
    <property type="evidence" value="ECO:0007669"/>
    <property type="project" value="InterPro"/>
</dbReference>
<dbReference type="PROSITE" id="PS00687">
    <property type="entry name" value="ALDEHYDE_DEHYDR_GLU"/>
    <property type="match status" value="1"/>
</dbReference>
<protein>
    <recommendedName>
        <fullName evidence="4">Aldehyde dehydrogenase</fullName>
    </recommendedName>
</protein>
<feature type="active site" evidence="5">
    <location>
        <position position="238"/>
    </location>
</feature>
<gene>
    <name evidence="9" type="ORF">ENN50_01465</name>
</gene>
<dbReference type="EMBL" id="DSBW01000033">
    <property type="protein sequence ID" value="HED30364.1"/>
    <property type="molecule type" value="Genomic_DNA"/>
</dbReference>
<comment type="similarity">
    <text evidence="1 4 7">Belongs to the aldehyde dehydrogenase family.</text>
</comment>
<dbReference type="Pfam" id="PF00171">
    <property type="entry name" value="Aldedh"/>
    <property type="match status" value="1"/>
</dbReference>
<evidence type="ECO:0000256" key="2">
    <source>
        <dbReference type="ARBA" id="ARBA00023002"/>
    </source>
</evidence>
<evidence type="ECO:0000256" key="6">
    <source>
        <dbReference type="PROSITE-ProRule" id="PRU10007"/>
    </source>
</evidence>
<comment type="caution">
    <text evidence="9">The sequence shown here is derived from an EMBL/GenBank/DDBJ whole genome shotgun (WGS) entry which is preliminary data.</text>
</comment>